<feature type="domain" description="Beta-lactamase-related" evidence="1">
    <location>
        <begin position="1"/>
        <end position="168"/>
    </location>
</feature>
<dbReference type="AlphaFoldDB" id="A0A5M8NXP4"/>
<reference evidence="2 3" key="1">
    <citation type="submission" date="2019-03" db="EMBL/GenBank/DDBJ databases">
        <title>Single cell metagenomics reveals metabolic interactions within the superorganism composed of flagellate Streblomastix strix and complex community of Bacteroidetes bacteria on its surface.</title>
        <authorList>
            <person name="Treitli S.C."/>
            <person name="Kolisko M."/>
            <person name="Husnik F."/>
            <person name="Keeling P."/>
            <person name="Hampl V."/>
        </authorList>
    </citation>
    <scope>NUCLEOTIDE SEQUENCE [LARGE SCALE GENOMIC DNA]</scope>
    <source>
        <strain evidence="2">St1</strain>
    </source>
</reference>
<dbReference type="InterPro" id="IPR050789">
    <property type="entry name" value="Diverse_Enzym_Activities"/>
</dbReference>
<protein>
    <recommendedName>
        <fullName evidence="1">Beta-lactamase-related domain-containing protein</fullName>
    </recommendedName>
</protein>
<feature type="non-terminal residue" evidence="2">
    <location>
        <position position="1"/>
    </location>
</feature>
<name>A0A5M8NXP4_9BACT</name>
<dbReference type="Proteomes" id="UP000324575">
    <property type="component" value="Unassembled WGS sequence"/>
</dbReference>
<dbReference type="Gene3D" id="3.40.710.10">
    <property type="entry name" value="DD-peptidase/beta-lactamase superfamily"/>
    <property type="match status" value="1"/>
</dbReference>
<accession>A0A5M8NXP4</accession>
<gene>
    <name evidence="2" type="ORF">EZS26_003427</name>
</gene>
<dbReference type="PANTHER" id="PTHR43283">
    <property type="entry name" value="BETA-LACTAMASE-RELATED"/>
    <property type="match status" value="1"/>
</dbReference>
<sequence>KERIFEPLGMNDTYFYLPPEKHNRLVKMYIHPAGQARCSIDTTTLEDYPLVADQPYHGGGAGLSGPIEDYAKFLQMILNKGTFNNHRILGRKTVELMLTNQITVENGYQFSLGFEILRNKEFLQKMVSPGSLRWGGAYQTQYVIDPKEELIILFYTNYKLGNFPVYDRYLISIYQALK</sequence>
<dbReference type="EMBL" id="SNRX01000083">
    <property type="protein sequence ID" value="KAA6300434.1"/>
    <property type="molecule type" value="Genomic_DNA"/>
</dbReference>
<dbReference type="InterPro" id="IPR001466">
    <property type="entry name" value="Beta-lactam-related"/>
</dbReference>
<dbReference type="InterPro" id="IPR012338">
    <property type="entry name" value="Beta-lactam/transpept-like"/>
</dbReference>
<dbReference type="PANTHER" id="PTHR43283:SF3">
    <property type="entry name" value="BETA-LACTAMASE FAMILY PROTEIN (AFU_ORTHOLOGUE AFUA_5G07500)"/>
    <property type="match status" value="1"/>
</dbReference>
<organism evidence="2 3">
    <name type="scientific">Candidatus Ordinivivax streblomastigis</name>
    <dbReference type="NCBI Taxonomy" id="2540710"/>
    <lineage>
        <taxon>Bacteria</taxon>
        <taxon>Pseudomonadati</taxon>
        <taxon>Bacteroidota</taxon>
        <taxon>Bacteroidia</taxon>
        <taxon>Bacteroidales</taxon>
        <taxon>Candidatus Ordinivivax</taxon>
    </lineage>
</organism>
<evidence type="ECO:0000313" key="2">
    <source>
        <dbReference type="EMBL" id="KAA6300434.1"/>
    </source>
</evidence>
<dbReference type="Pfam" id="PF00144">
    <property type="entry name" value="Beta-lactamase"/>
    <property type="match status" value="1"/>
</dbReference>
<evidence type="ECO:0000259" key="1">
    <source>
        <dbReference type="Pfam" id="PF00144"/>
    </source>
</evidence>
<dbReference type="SUPFAM" id="SSF56601">
    <property type="entry name" value="beta-lactamase/transpeptidase-like"/>
    <property type="match status" value="1"/>
</dbReference>
<comment type="caution">
    <text evidence="2">The sequence shown here is derived from an EMBL/GenBank/DDBJ whole genome shotgun (WGS) entry which is preliminary data.</text>
</comment>
<proteinExistence type="predicted"/>
<evidence type="ECO:0000313" key="3">
    <source>
        <dbReference type="Proteomes" id="UP000324575"/>
    </source>
</evidence>